<feature type="domain" description="PAS" evidence="8">
    <location>
        <begin position="307"/>
        <end position="350"/>
    </location>
</feature>
<dbReference type="Proteomes" id="UP000031971">
    <property type="component" value="Unassembled WGS sequence"/>
</dbReference>
<keyword evidence="4" id="KW-0808">Transferase</keyword>
<dbReference type="SUPFAM" id="SSF55874">
    <property type="entry name" value="ATPase domain of HSP90 chaperone/DNA topoisomerase II/histidine kinase"/>
    <property type="match status" value="1"/>
</dbReference>
<comment type="caution">
    <text evidence="10">The sequence shown here is derived from an EMBL/GenBank/DDBJ whole genome shotgun (WGS) entry which is preliminary data.</text>
</comment>
<dbReference type="InterPro" id="IPR003594">
    <property type="entry name" value="HATPase_dom"/>
</dbReference>
<dbReference type="InterPro" id="IPR035965">
    <property type="entry name" value="PAS-like_dom_sf"/>
</dbReference>
<dbReference type="InterPro" id="IPR001610">
    <property type="entry name" value="PAC"/>
</dbReference>
<dbReference type="GO" id="GO:0000155">
    <property type="term" value="F:phosphorelay sensor kinase activity"/>
    <property type="evidence" value="ECO:0007669"/>
    <property type="project" value="InterPro"/>
</dbReference>
<evidence type="ECO:0000256" key="5">
    <source>
        <dbReference type="ARBA" id="ARBA00022777"/>
    </source>
</evidence>
<organism evidence="10 11">
    <name type="scientific">Paramagnetospirillum magnetotacticum MS-1</name>
    <dbReference type="NCBI Taxonomy" id="272627"/>
    <lineage>
        <taxon>Bacteria</taxon>
        <taxon>Pseudomonadati</taxon>
        <taxon>Pseudomonadota</taxon>
        <taxon>Alphaproteobacteria</taxon>
        <taxon>Rhodospirillales</taxon>
        <taxon>Magnetospirillaceae</taxon>
        <taxon>Paramagnetospirillum</taxon>
    </lineage>
</organism>
<evidence type="ECO:0000313" key="11">
    <source>
        <dbReference type="Proteomes" id="UP000031971"/>
    </source>
</evidence>
<dbReference type="InterPro" id="IPR036890">
    <property type="entry name" value="HATPase_C_sf"/>
</dbReference>
<dbReference type="InterPro" id="IPR052162">
    <property type="entry name" value="Sensor_kinase/Photoreceptor"/>
</dbReference>
<dbReference type="InterPro" id="IPR036097">
    <property type="entry name" value="HisK_dim/P_sf"/>
</dbReference>
<proteinExistence type="predicted"/>
<dbReference type="SUPFAM" id="SSF53850">
    <property type="entry name" value="Periplasmic binding protein-like II"/>
    <property type="match status" value="1"/>
</dbReference>
<evidence type="ECO:0000256" key="6">
    <source>
        <dbReference type="SAM" id="Phobius"/>
    </source>
</evidence>
<dbReference type="STRING" id="272627.CCC_04053"/>
<dbReference type="SMART" id="SM00086">
    <property type="entry name" value="PAC"/>
    <property type="match status" value="1"/>
</dbReference>
<dbReference type="NCBIfam" id="TIGR00229">
    <property type="entry name" value="sensory_box"/>
    <property type="match status" value="1"/>
</dbReference>
<dbReference type="Gene3D" id="3.30.450.20">
    <property type="entry name" value="PAS domain"/>
    <property type="match status" value="1"/>
</dbReference>
<feature type="domain" description="PAC" evidence="9">
    <location>
        <begin position="377"/>
        <end position="433"/>
    </location>
</feature>
<dbReference type="Gene3D" id="3.40.190.10">
    <property type="entry name" value="Periplasmic binding protein-like II"/>
    <property type="match status" value="2"/>
</dbReference>
<evidence type="ECO:0000256" key="4">
    <source>
        <dbReference type="ARBA" id="ARBA00022679"/>
    </source>
</evidence>
<dbReference type="Pfam" id="PF13188">
    <property type="entry name" value="PAS_8"/>
    <property type="match status" value="1"/>
</dbReference>
<dbReference type="InterPro" id="IPR005467">
    <property type="entry name" value="His_kinase_dom"/>
</dbReference>
<dbReference type="InterPro" id="IPR001638">
    <property type="entry name" value="Solute-binding_3/MltF_N"/>
</dbReference>
<dbReference type="CDD" id="cd00130">
    <property type="entry name" value="PAS"/>
    <property type="match status" value="1"/>
</dbReference>
<evidence type="ECO:0000313" key="10">
    <source>
        <dbReference type="EMBL" id="KIL99537.1"/>
    </source>
</evidence>
<protein>
    <recommendedName>
        <fullName evidence="2">histidine kinase</fullName>
        <ecNumber evidence="2">2.7.13.3</ecNumber>
    </recommendedName>
</protein>
<keyword evidence="6" id="KW-1133">Transmembrane helix</keyword>
<comment type="catalytic activity">
    <reaction evidence="1">
        <text>ATP + protein L-histidine = ADP + protein N-phospho-L-histidine.</text>
        <dbReference type="EC" id="2.7.13.3"/>
    </reaction>
</comment>
<dbReference type="Pfam" id="PF00512">
    <property type="entry name" value="HisKA"/>
    <property type="match status" value="1"/>
</dbReference>
<accession>A0A0C2UDG2</accession>
<evidence type="ECO:0000256" key="3">
    <source>
        <dbReference type="ARBA" id="ARBA00022553"/>
    </source>
</evidence>
<dbReference type="SUPFAM" id="SSF55785">
    <property type="entry name" value="PYP-like sensor domain (PAS domain)"/>
    <property type="match status" value="1"/>
</dbReference>
<dbReference type="Gene3D" id="3.30.565.10">
    <property type="entry name" value="Histidine kinase-like ATPase, C-terminal domain"/>
    <property type="match status" value="1"/>
</dbReference>
<keyword evidence="6" id="KW-0472">Membrane</keyword>
<dbReference type="InterPro" id="IPR004358">
    <property type="entry name" value="Sig_transdc_His_kin-like_C"/>
</dbReference>
<dbReference type="Pfam" id="PF00497">
    <property type="entry name" value="SBP_bac_3"/>
    <property type="match status" value="1"/>
</dbReference>
<dbReference type="PROSITE" id="PS50112">
    <property type="entry name" value="PAS"/>
    <property type="match status" value="1"/>
</dbReference>
<dbReference type="PRINTS" id="PR00344">
    <property type="entry name" value="BCTRLSENSOR"/>
</dbReference>
<dbReference type="InterPro" id="IPR003661">
    <property type="entry name" value="HisK_dim/P_dom"/>
</dbReference>
<dbReference type="SMART" id="SM00062">
    <property type="entry name" value="PBPb"/>
    <property type="match status" value="1"/>
</dbReference>
<evidence type="ECO:0000259" key="7">
    <source>
        <dbReference type="PROSITE" id="PS50109"/>
    </source>
</evidence>
<dbReference type="AlphaFoldDB" id="A0A0C2UDG2"/>
<evidence type="ECO:0000256" key="2">
    <source>
        <dbReference type="ARBA" id="ARBA00012438"/>
    </source>
</evidence>
<reference evidence="10 11" key="1">
    <citation type="submission" date="2015-01" db="EMBL/GenBank/DDBJ databases">
        <title>Genome Sequence of Magnetospirillum magnetotacticum Strain MS-1.</title>
        <authorList>
            <person name="Marinov G.K."/>
            <person name="Smalley M.D."/>
            <person name="DeSalvo G."/>
        </authorList>
    </citation>
    <scope>NUCLEOTIDE SEQUENCE [LARGE SCALE GENOMIC DNA]</scope>
    <source>
        <strain evidence="10 11">MS-1</strain>
    </source>
</reference>
<evidence type="ECO:0000259" key="8">
    <source>
        <dbReference type="PROSITE" id="PS50112"/>
    </source>
</evidence>
<keyword evidence="5" id="KW-0418">Kinase</keyword>
<dbReference type="SMART" id="SM00388">
    <property type="entry name" value="HisKA"/>
    <property type="match status" value="1"/>
</dbReference>
<dbReference type="Gene3D" id="1.10.287.130">
    <property type="match status" value="1"/>
</dbReference>
<dbReference type="InterPro" id="IPR000700">
    <property type="entry name" value="PAS-assoc_C"/>
</dbReference>
<dbReference type="PANTHER" id="PTHR43304">
    <property type="entry name" value="PHYTOCHROME-LIKE PROTEIN CPH1"/>
    <property type="match status" value="1"/>
</dbReference>
<dbReference type="SUPFAM" id="SSF47384">
    <property type="entry name" value="Homodimeric domain of signal transducing histidine kinase"/>
    <property type="match status" value="1"/>
</dbReference>
<dbReference type="CDD" id="cd13706">
    <property type="entry name" value="PBP2_HisK_like_1"/>
    <property type="match status" value="1"/>
</dbReference>
<dbReference type="SMART" id="SM00387">
    <property type="entry name" value="HATPase_c"/>
    <property type="match status" value="1"/>
</dbReference>
<dbReference type="EMBL" id="JXSL01000023">
    <property type="protein sequence ID" value="KIL99537.1"/>
    <property type="molecule type" value="Genomic_DNA"/>
</dbReference>
<dbReference type="PROSITE" id="PS50113">
    <property type="entry name" value="PAC"/>
    <property type="match status" value="1"/>
</dbReference>
<dbReference type="InterPro" id="IPR000014">
    <property type="entry name" value="PAS"/>
</dbReference>
<dbReference type="CDD" id="cd00082">
    <property type="entry name" value="HisKA"/>
    <property type="match status" value="1"/>
</dbReference>
<dbReference type="Pfam" id="PF02518">
    <property type="entry name" value="HATPase_c"/>
    <property type="match status" value="1"/>
</dbReference>
<gene>
    <name evidence="10" type="ORF">CCC_04053</name>
</gene>
<keyword evidence="11" id="KW-1185">Reference proteome</keyword>
<sequence length="667" mass="74480">MALVAAHANGEGETGWGRILRLIGLALALCLLSAVPAQAKALTVVMDDNYPPYVFRDSENRLKGILPDLWTLWSRKTGIELIIEATDWAEAQRRIGAGEADIIDTLFRTPERDKFFDFSSPYATIPVPIYFSAELSGISDVPSLRGFTVGVKDGDACIEYLRDRAIDSFRRYSSYDTLIDAAAKGEVKTLCVDQPPATYLMIKKGVHDRFRTTEPLYSGEFHWAILKNREELKAAVESGFSLISAAERRTIEDRWQGQSITAPMSPELLRNLRTSGLAVLAFGLLLTAWVWALRRQVAARTRDLATSESRFRTIFDNINDAIFIHDAESGAILQVNRRAEEMYGWTADEFRTLPVERFSQGVAPYDQEHALDRIARSAIEPQVFEWYSRHKDGSLFWTEVGIRRACLDGDVERVLVVVRDISERKETEEKLTRTVEALTRSNTDLESFAYAASHDLREPLTMVVRYSQFLDSRHRESLGHDGGEALGFILKGVKQMMRQVEGLLDYARIDAGDRRLKPVDTQTILAEVLDILAPRISKAGAEVDVSPLPPIIGDQLQITQLFQNLIGNAIKYRSADRPPRVSVSGKILSDGTAEFRVCDNGIGIEPSYREQVFVIFKRLHTQDAVPGGGIGLALCKRIVEHHAGRIRIEDNAGGGTCFVFTIGTTAT</sequence>
<dbReference type="RefSeq" id="WP_160295516.1">
    <property type="nucleotide sequence ID" value="NZ_JXSL01000023.1"/>
</dbReference>
<keyword evidence="3" id="KW-0597">Phosphoprotein</keyword>
<dbReference type="PANTHER" id="PTHR43304:SF1">
    <property type="entry name" value="PAC DOMAIN-CONTAINING PROTEIN"/>
    <property type="match status" value="1"/>
</dbReference>
<dbReference type="SMART" id="SM00091">
    <property type="entry name" value="PAS"/>
    <property type="match status" value="1"/>
</dbReference>
<evidence type="ECO:0000259" key="9">
    <source>
        <dbReference type="PROSITE" id="PS50113"/>
    </source>
</evidence>
<dbReference type="PROSITE" id="PS50109">
    <property type="entry name" value="HIS_KIN"/>
    <property type="match status" value="1"/>
</dbReference>
<dbReference type="EC" id="2.7.13.3" evidence="2"/>
<feature type="transmembrane region" description="Helical" evidence="6">
    <location>
        <begin position="274"/>
        <end position="293"/>
    </location>
</feature>
<name>A0A0C2UDG2_PARME</name>
<evidence type="ECO:0000256" key="1">
    <source>
        <dbReference type="ARBA" id="ARBA00000085"/>
    </source>
</evidence>
<feature type="domain" description="Histidine kinase" evidence="7">
    <location>
        <begin position="451"/>
        <end position="666"/>
    </location>
</feature>
<keyword evidence="6" id="KW-0812">Transmembrane</keyword>